<comment type="caution">
    <text evidence="1">The sequence shown here is derived from an EMBL/GenBank/DDBJ whole genome shotgun (WGS) entry which is preliminary data.</text>
</comment>
<evidence type="ECO:0000313" key="1">
    <source>
        <dbReference type="EMBL" id="KAK5873210.1"/>
    </source>
</evidence>
<sequence>MEWIESSAILQEPQEQVPALQCYTASELLMITCQLLGHHASSLYATPCSRGATQRPLMQETLDAAKMLLKWGKHSV</sequence>
<reference evidence="1 2" key="2">
    <citation type="journal article" date="2023" name="Mol. Biol. Evol.">
        <title>Genomics of Secondarily Temperate Adaptation in the Only Non-Antarctic Icefish.</title>
        <authorList>
            <person name="Rivera-Colon A.G."/>
            <person name="Rayamajhi N."/>
            <person name="Minhas B.F."/>
            <person name="Madrigal G."/>
            <person name="Bilyk K.T."/>
            <person name="Yoon V."/>
            <person name="Hune M."/>
            <person name="Gregory S."/>
            <person name="Cheng C.H.C."/>
            <person name="Catchen J.M."/>
        </authorList>
    </citation>
    <scope>NUCLEOTIDE SEQUENCE [LARGE SCALE GENOMIC DNA]</scope>
    <source>
        <strain evidence="1">JMC-PN-2008</strain>
    </source>
</reference>
<organism evidence="1 2">
    <name type="scientific">Eleginops maclovinus</name>
    <name type="common">Patagonian blennie</name>
    <name type="synonym">Eleginus maclovinus</name>
    <dbReference type="NCBI Taxonomy" id="56733"/>
    <lineage>
        <taxon>Eukaryota</taxon>
        <taxon>Metazoa</taxon>
        <taxon>Chordata</taxon>
        <taxon>Craniata</taxon>
        <taxon>Vertebrata</taxon>
        <taxon>Euteleostomi</taxon>
        <taxon>Actinopterygii</taxon>
        <taxon>Neopterygii</taxon>
        <taxon>Teleostei</taxon>
        <taxon>Neoteleostei</taxon>
        <taxon>Acanthomorphata</taxon>
        <taxon>Eupercaria</taxon>
        <taxon>Perciformes</taxon>
        <taxon>Notothenioidei</taxon>
        <taxon>Eleginopidae</taxon>
        <taxon>Eleginops</taxon>
    </lineage>
</organism>
<dbReference type="EMBL" id="JAUZQC010000004">
    <property type="protein sequence ID" value="KAK5873210.1"/>
    <property type="molecule type" value="Genomic_DNA"/>
</dbReference>
<keyword evidence="2" id="KW-1185">Reference proteome</keyword>
<evidence type="ECO:0000313" key="2">
    <source>
        <dbReference type="Proteomes" id="UP001346869"/>
    </source>
</evidence>
<dbReference type="AlphaFoldDB" id="A0AAN7Y6X3"/>
<proteinExistence type="predicted"/>
<accession>A0AAN7Y6X3</accession>
<protein>
    <submittedName>
        <fullName evidence="1">Uncharacterized protein</fullName>
    </submittedName>
</protein>
<gene>
    <name evidence="1" type="ORF">PBY51_013841</name>
</gene>
<dbReference type="Proteomes" id="UP001346869">
    <property type="component" value="Unassembled WGS sequence"/>
</dbReference>
<name>A0AAN7Y6X3_ELEMC</name>
<reference evidence="1 2" key="1">
    <citation type="journal article" date="2023" name="Genes (Basel)">
        <title>Chromosome-Level Genome Assembly and Circadian Gene Repertoire of the Patagonia Blennie Eleginops maclovinus-The Closest Ancestral Proxy of Antarctic Cryonotothenioids.</title>
        <authorList>
            <person name="Cheng C.C."/>
            <person name="Rivera-Colon A.G."/>
            <person name="Minhas B.F."/>
            <person name="Wilson L."/>
            <person name="Rayamajhi N."/>
            <person name="Vargas-Chacoff L."/>
            <person name="Catchen J.M."/>
        </authorList>
    </citation>
    <scope>NUCLEOTIDE SEQUENCE [LARGE SCALE GENOMIC DNA]</scope>
    <source>
        <strain evidence="1">JMC-PN-2008</strain>
    </source>
</reference>